<reference evidence="3" key="1">
    <citation type="submission" date="2022-01" db="EMBL/GenBank/DDBJ databases">
        <authorList>
            <person name="Wang Y."/>
        </authorList>
    </citation>
    <scope>NUCLEOTIDE SEQUENCE</scope>
    <source>
        <strain evidence="3">WB101</strain>
    </source>
</reference>
<dbReference type="Pfam" id="PF01408">
    <property type="entry name" value="GFO_IDH_MocA"/>
    <property type="match status" value="1"/>
</dbReference>
<dbReference type="InterPro" id="IPR000683">
    <property type="entry name" value="Gfo/Idh/MocA-like_OxRdtase_N"/>
</dbReference>
<proteinExistence type="predicted"/>
<sequence length="466" mass="51767">MSKSDNKGQSRKSFLKKVGAASLGLTGVPFLSGNAKGKSEFIELKPKERKSYSANDQIQLGLIGAGWMGQVDAEVADSADGAKIVAACDLYDSRIERCREIFGDDIYTTKDYRELINRDDIDAVIVGTSDHWHDTITIDALNAGKAVYCEKPMVQQIEEGQAVIEAEKESGLPLIVGSQGTSGLDQQKAMELYNEGAIGELIFAEAYIDRYSQMGAWQYSIPPSASPENIDWDTYLKDTEQLPFDAKRFFQYRNYKAYGTGIPGDLFVHLLSELHKITGSIGPNKISAMGGLRYWHDGRNVPDIMLGMFEYPETEQHPAFNLSLRSNFTDGSGGGRHTRLVGSEGEMVLAGDTVILRKGRMPANPGMSIGDFGEEVREEYKAYYEENFPEPEHEIINPSEFTYRTPEGFNSRLQHFLNFYDAIRNGTELLQDGTFGLRAAAPALACNISQETGEVVHWDPEEMKVL</sequence>
<dbReference type="PANTHER" id="PTHR43818">
    <property type="entry name" value="BCDNA.GH03377"/>
    <property type="match status" value="1"/>
</dbReference>
<dbReference type="InterPro" id="IPR036291">
    <property type="entry name" value="NAD(P)-bd_dom_sf"/>
</dbReference>
<dbReference type="RefSeq" id="WP_237853594.1">
    <property type="nucleotide sequence ID" value="NZ_JAKLWS010000009.1"/>
</dbReference>
<accession>A0ABS9KD04</accession>
<dbReference type="PANTHER" id="PTHR43818:SF11">
    <property type="entry name" value="BCDNA.GH03377"/>
    <property type="match status" value="1"/>
</dbReference>
<dbReference type="SUPFAM" id="SSF51735">
    <property type="entry name" value="NAD(P)-binding Rossmann-fold domains"/>
    <property type="match status" value="1"/>
</dbReference>
<feature type="domain" description="Gfo/Idh/MocA-like oxidoreductase N-terminal" evidence="2">
    <location>
        <begin position="59"/>
        <end position="177"/>
    </location>
</feature>
<evidence type="ECO:0000313" key="3">
    <source>
        <dbReference type="EMBL" id="MCG2588721.1"/>
    </source>
</evidence>
<dbReference type="InterPro" id="IPR050463">
    <property type="entry name" value="Gfo/Idh/MocA_oxidrdct_glycsds"/>
</dbReference>
<evidence type="ECO:0000256" key="1">
    <source>
        <dbReference type="ARBA" id="ARBA00023002"/>
    </source>
</evidence>
<evidence type="ECO:0000259" key="2">
    <source>
        <dbReference type="Pfam" id="PF01408"/>
    </source>
</evidence>
<dbReference type="SUPFAM" id="SSF55347">
    <property type="entry name" value="Glyceraldehyde-3-phosphate dehydrogenase-like, C-terminal domain"/>
    <property type="match status" value="1"/>
</dbReference>
<evidence type="ECO:0000313" key="4">
    <source>
        <dbReference type="Proteomes" id="UP001165366"/>
    </source>
</evidence>
<gene>
    <name evidence="3" type="ORF">L6773_09100</name>
</gene>
<organism evidence="3 4">
    <name type="scientific">Rhodohalobacter sulfatireducens</name>
    <dbReference type="NCBI Taxonomy" id="2911366"/>
    <lineage>
        <taxon>Bacteria</taxon>
        <taxon>Pseudomonadati</taxon>
        <taxon>Balneolota</taxon>
        <taxon>Balneolia</taxon>
        <taxon>Balneolales</taxon>
        <taxon>Balneolaceae</taxon>
        <taxon>Rhodohalobacter</taxon>
    </lineage>
</organism>
<protein>
    <submittedName>
        <fullName evidence="3">Gfo/Idh/MocA family oxidoreductase</fullName>
    </submittedName>
</protein>
<keyword evidence="4" id="KW-1185">Reference proteome</keyword>
<dbReference type="EMBL" id="JAKLWS010000009">
    <property type="protein sequence ID" value="MCG2588721.1"/>
    <property type="molecule type" value="Genomic_DNA"/>
</dbReference>
<keyword evidence="1" id="KW-0560">Oxidoreductase</keyword>
<dbReference type="Proteomes" id="UP001165366">
    <property type="component" value="Unassembled WGS sequence"/>
</dbReference>
<comment type="caution">
    <text evidence="3">The sequence shown here is derived from an EMBL/GenBank/DDBJ whole genome shotgun (WGS) entry which is preliminary data.</text>
</comment>
<name>A0ABS9KD04_9BACT</name>
<dbReference type="Gene3D" id="3.30.360.10">
    <property type="entry name" value="Dihydrodipicolinate Reductase, domain 2"/>
    <property type="match status" value="1"/>
</dbReference>
<reference evidence="3" key="2">
    <citation type="submission" date="2024-05" db="EMBL/GenBank/DDBJ databases">
        <title>Rhodohalobacter halophilus gen. nov., sp. nov., a moderately halophilic member of the family Balneolaceae.</title>
        <authorList>
            <person name="Xia J."/>
        </authorList>
    </citation>
    <scope>NUCLEOTIDE SEQUENCE</scope>
    <source>
        <strain evidence="3">WB101</strain>
    </source>
</reference>
<dbReference type="Gene3D" id="3.40.50.720">
    <property type="entry name" value="NAD(P)-binding Rossmann-like Domain"/>
    <property type="match status" value="1"/>
</dbReference>